<feature type="region of interest" description="Disordered" evidence="1">
    <location>
        <begin position="99"/>
        <end position="135"/>
    </location>
</feature>
<evidence type="ECO:0000256" key="1">
    <source>
        <dbReference type="SAM" id="MobiDB-lite"/>
    </source>
</evidence>
<dbReference type="OrthoDB" id="9573at2157"/>
<dbReference type="PANTHER" id="PTHR34075:SF5">
    <property type="entry name" value="BLR3430 PROTEIN"/>
    <property type="match status" value="1"/>
</dbReference>
<proteinExistence type="predicted"/>
<dbReference type="Pfam" id="PF01796">
    <property type="entry name" value="OB_ChsH2_C"/>
    <property type="match status" value="1"/>
</dbReference>
<reference evidence="3" key="1">
    <citation type="submission" date="2021-03" db="EMBL/GenBank/DDBJ databases">
        <title>Genomic Encyclopedia of Type Strains, Phase IV (KMG-IV): sequencing the most valuable type-strain genomes for metagenomic binning, comparative biology and taxonomic classification.</title>
        <authorList>
            <person name="Goeker M."/>
        </authorList>
    </citation>
    <scope>NUCLEOTIDE SEQUENCE</scope>
    <source>
        <strain evidence="3">DSM 23564</strain>
    </source>
</reference>
<dbReference type="EMBL" id="JAGGKQ010000008">
    <property type="protein sequence ID" value="MBP1922520.1"/>
    <property type="molecule type" value="Genomic_DNA"/>
</dbReference>
<name>A0A8T4GFU4_9EURY</name>
<dbReference type="RefSeq" id="WP_209484740.1">
    <property type="nucleotide sequence ID" value="NZ_JAGGKQ010000008.1"/>
</dbReference>
<sequence length="135" mass="14005">MSDGASGYGNAGYDEWRNALGDGEGYALVCPDGHGSLPPRRVCPECGSTSLPREPLPAVGTIETATVVHVPPPRFADDAPYVTAIARFGPVRLTGVLRGVDPEDGSGPVGRSVESNVGERETDGGSVVVFRPAEK</sequence>
<evidence type="ECO:0000313" key="3">
    <source>
        <dbReference type="EMBL" id="MBP1922520.1"/>
    </source>
</evidence>
<comment type="caution">
    <text evidence="3">The sequence shown here is derived from an EMBL/GenBank/DDBJ whole genome shotgun (WGS) entry which is preliminary data.</text>
</comment>
<feature type="domain" description="ChsH2 C-terminal OB-fold" evidence="2">
    <location>
        <begin position="55"/>
        <end position="104"/>
    </location>
</feature>
<organism evidence="3 4">
    <name type="scientific">Halorubrum alkaliphilum</name>
    <dbReference type="NCBI Taxonomy" id="261290"/>
    <lineage>
        <taxon>Archaea</taxon>
        <taxon>Methanobacteriati</taxon>
        <taxon>Methanobacteriota</taxon>
        <taxon>Stenosarchaea group</taxon>
        <taxon>Halobacteria</taxon>
        <taxon>Halobacteriales</taxon>
        <taxon>Haloferacaceae</taxon>
        <taxon>Halorubrum</taxon>
    </lineage>
</organism>
<dbReference type="InterPro" id="IPR052513">
    <property type="entry name" value="Thioester_dehydratase-like"/>
</dbReference>
<gene>
    <name evidence="3" type="ORF">J2751_001530</name>
</gene>
<dbReference type="SUPFAM" id="SSF50249">
    <property type="entry name" value="Nucleic acid-binding proteins"/>
    <property type="match status" value="1"/>
</dbReference>
<evidence type="ECO:0000259" key="2">
    <source>
        <dbReference type="Pfam" id="PF01796"/>
    </source>
</evidence>
<evidence type="ECO:0000313" key="4">
    <source>
        <dbReference type="Proteomes" id="UP000823588"/>
    </source>
</evidence>
<keyword evidence="4" id="KW-1185">Reference proteome</keyword>
<dbReference type="InterPro" id="IPR002878">
    <property type="entry name" value="ChsH2_C"/>
</dbReference>
<accession>A0A8T4GFU4</accession>
<dbReference type="Proteomes" id="UP000823588">
    <property type="component" value="Unassembled WGS sequence"/>
</dbReference>
<protein>
    <submittedName>
        <fullName evidence="3">Putative OB-fold protein</fullName>
    </submittedName>
</protein>
<dbReference type="AlphaFoldDB" id="A0A8T4GFU4"/>
<dbReference type="InterPro" id="IPR012340">
    <property type="entry name" value="NA-bd_OB-fold"/>
</dbReference>
<dbReference type="PANTHER" id="PTHR34075">
    <property type="entry name" value="BLR3430 PROTEIN"/>
    <property type="match status" value="1"/>
</dbReference>